<gene>
    <name evidence="5" type="primary">ptb</name>
    <name evidence="5" type="ORF">AMYX_25460</name>
</gene>
<keyword evidence="2 5" id="KW-0808">Transferase</keyword>
<sequence>MRELVERAIQAGPGRVVVPGAEAESALDAAVEARRRGLAEPLLLGAAAAIRAGLAAAGEAPDAWAIEDVRDPAQAARRAVERVRAGEAEIILKGGLSTGELMRAVLDRERGLRAGRLVSDVLVTQAGVGEPRLLGVTDGGVNVAPTLAEKRAILENAVEVFHRLGVARPRVAALCALETVSPAMPHTAEAAELAALSARGELPGCEVFGPVALDGALSVEAARHKGLTHPAAGQADLLLVPAIEVGNALGKAFTWLAARPVAHVVWGALAPVLIPSRAEGAMDKLCSMALGVLVARGGR</sequence>
<dbReference type="Gene3D" id="3.40.718.10">
    <property type="entry name" value="Isopropylmalate Dehydrogenase"/>
    <property type="match status" value="1"/>
</dbReference>
<feature type="domain" description="Phosphate acetyl/butaryl transferase" evidence="4">
    <location>
        <begin position="75"/>
        <end position="290"/>
    </location>
</feature>
<dbReference type="PANTHER" id="PTHR43356">
    <property type="entry name" value="PHOSPHATE ACETYLTRANSFERASE"/>
    <property type="match status" value="1"/>
</dbReference>
<accession>A0A7I9VN24</accession>
<evidence type="ECO:0000313" key="6">
    <source>
        <dbReference type="Proteomes" id="UP000503640"/>
    </source>
</evidence>
<dbReference type="InterPro" id="IPR002505">
    <property type="entry name" value="PTA_PTB"/>
</dbReference>
<dbReference type="InterPro" id="IPR012147">
    <property type="entry name" value="P_Ac_Bu_trans"/>
</dbReference>
<dbReference type="RefSeq" id="WP_235969606.1">
    <property type="nucleotide sequence ID" value="NZ_BJTG01000005.1"/>
</dbReference>
<dbReference type="PANTHER" id="PTHR43356:SF2">
    <property type="entry name" value="PHOSPHATE ACETYLTRANSFERASE"/>
    <property type="match status" value="1"/>
</dbReference>
<protein>
    <submittedName>
        <fullName evidence="5">Phosphate butyryltransferase</fullName>
    </submittedName>
</protein>
<dbReference type="Pfam" id="PF01515">
    <property type="entry name" value="PTA_PTB"/>
    <property type="match status" value="1"/>
</dbReference>
<evidence type="ECO:0000256" key="3">
    <source>
        <dbReference type="ARBA" id="ARBA00023315"/>
    </source>
</evidence>
<dbReference type="PIRSF" id="PIRSF000428">
    <property type="entry name" value="P_Ac_trans"/>
    <property type="match status" value="1"/>
</dbReference>
<evidence type="ECO:0000259" key="4">
    <source>
        <dbReference type="Pfam" id="PF01515"/>
    </source>
</evidence>
<comment type="caution">
    <text evidence="5">The sequence shown here is derived from an EMBL/GenBank/DDBJ whole genome shotgun (WGS) entry which is preliminary data.</text>
</comment>
<dbReference type="EMBL" id="BJTG01000005">
    <property type="protein sequence ID" value="GEJ57805.1"/>
    <property type="molecule type" value="Genomic_DNA"/>
</dbReference>
<dbReference type="AlphaFoldDB" id="A0A7I9VN24"/>
<dbReference type="InterPro" id="IPR050500">
    <property type="entry name" value="Phos_Acetyltrans/Butyryltrans"/>
</dbReference>
<dbReference type="Proteomes" id="UP000503640">
    <property type="component" value="Unassembled WGS sequence"/>
</dbReference>
<proteinExistence type="inferred from homology"/>
<keyword evidence="6" id="KW-1185">Reference proteome</keyword>
<evidence type="ECO:0000256" key="1">
    <source>
        <dbReference type="ARBA" id="ARBA00005656"/>
    </source>
</evidence>
<dbReference type="SUPFAM" id="SSF53659">
    <property type="entry name" value="Isocitrate/Isopropylmalate dehydrogenase-like"/>
    <property type="match status" value="1"/>
</dbReference>
<keyword evidence="3" id="KW-0012">Acyltransferase</keyword>
<comment type="similarity">
    <text evidence="1">Belongs to the phosphate acetyltransferase and butyryltransferase family.</text>
</comment>
<dbReference type="GO" id="GO:0016746">
    <property type="term" value="F:acyltransferase activity"/>
    <property type="evidence" value="ECO:0007669"/>
    <property type="project" value="UniProtKB-KW"/>
</dbReference>
<evidence type="ECO:0000313" key="5">
    <source>
        <dbReference type="EMBL" id="GEJ57805.1"/>
    </source>
</evidence>
<reference evidence="6" key="1">
    <citation type="journal article" date="2020" name="Appl. Environ. Microbiol.">
        <title>Diazotrophic Anaeromyxobacter Isolates from Soils.</title>
        <authorList>
            <person name="Masuda Y."/>
            <person name="Yamanaka H."/>
            <person name="Xu Z.X."/>
            <person name="Shiratori Y."/>
            <person name="Aono T."/>
            <person name="Amachi S."/>
            <person name="Senoo K."/>
            <person name="Itoh H."/>
        </authorList>
    </citation>
    <scope>NUCLEOTIDE SEQUENCE [LARGE SCALE GENOMIC DNA]</scope>
    <source>
        <strain evidence="6">R267</strain>
    </source>
</reference>
<evidence type="ECO:0000256" key="2">
    <source>
        <dbReference type="ARBA" id="ARBA00022679"/>
    </source>
</evidence>
<organism evidence="5 6">
    <name type="scientific">Anaeromyxobacter diazotrophicus</name>
    <dbReference type="NCBI Taxonomy" id="2590199"/>
    <lineage>
        <taxon>Bacteria</taxon>
        <taxon>Pseudomonadati</taxon>
        <taxon>Myxococcota</taxon>
        <taxon>Myxococcia</taxon>
        <taxon>Myxococcales</taxon>
        <taxon>Cystobacterineae</taxon>
        <taxon>Anaeromyxobacteraceae</taxon>
        <taxon>Anaeromyxobacter</taxon>
    </lineage>
</organism>
<name>A0A7I9VN24_9BACT</name>